<name>A0A8E2UV31_9BURK</name>
<accession>A0A8E2UV31</accession>
<protein>
    <submittedName>
        <fullName evidence="1">Restriction endonuclease</fullName>
    </submittedName>
</protein>
<dbReference type="AlphaFoldDB" id="A0A8E2UV31"/>
<dbReference type="InterPro" id="IPR018575">
    <property type="entry name" value="Restrct_endonuc_II_Eco29kI"/>
</dbReference>
<dbReference type="Proteomes" id="UP000237686">
    <property type="component" value="Unassembled WGS sequence"/>
</dbReference>
<gene>
    <name evidence="1" type="ORF">C6P98_02540</name>
</gene>
<keyword evidence="1" id="KW-0540">Nuclease</keyword>
<keyword evidence="1" id="KW-0255">Endonuclease</keyword>
<proteinExistence type="predicted"/>
<sequence>MTDSTGNIIPFNPLDKKNLGASVAEAMLEQKPHPLGELKQFFGVGIYAIYYVGDFDAYAPLAERNRNGALQAPIYVGKAVPKGARKGGGVGEVRSKALYDRLREHAESIQLATNLEIKDFVCRFLVVDDIWIPLGESLLIAKFAPLWNALIDGFGNHDPGSGRYNGLRPRWDVLHPGRTWAAKCKPREETQEQIIRDVQNYFATISFPASHHVLGPDQQPSV</sequence>
<comment type="caution">
    <text evidence="1">The sequence shown here is derived from an EMBL/GenBank/DDBJ whole genome shotgun (WGS) entry which is preliminary data.</text>
</comment>
<dbReference type="CDD" id="cd10453">
    <property type="entry name" value="GIY-YIG_RE_Cfr42I"/>
    <property type="match status" value="1"/>
</dbReference>
<evidence type="ECO:0000313" key="2">
    <source>
        <dbReference type="Proteomes" id="UP000237686"/>
    </source>
</evidence>
<evidence type="ECO:0000313" key="1">
    <source>
        <dbReference type="EMBL" id="PRF27781.1"/>
    </source>
</evidence>
<keyword evidence="1" id="KW-0378">Hydrolase</keyword>
<dbReference type="Pfam" id="PF09517">
    <property type="entry name" value="RE_Eco29kI"/>
    <property type="match status" value="1"/>
</dbReference>
<dbReference type="GO" id="GO:0004519">
    <property type="term" value="F:endonuclease activity"/>
    <property type="evidence" value="ECO:0007669"/>
    <property type="project" value="UniProtKB-KW"/>
</dbReference>
<organism evidence="1 2">
    <name type="scientific">Burkholderia multivorans</name>
    <dbReference type="NCBI Taxonomy" id="87883"/>
    <lineage>
        <taxon>Bacteria</taxon>
        <taxon>Pseudomonadati</taxon>
        <taxon>Pseudomonadota</taxon>
        <taxon>Betaproteobacteria</taxon>
        <taxon>Burkholderiales</taxon>
        <taxon>Burkholderiaceae</taxon>
        <taxon>Burkholderia</taxon>
        <taxon>Burkholderia cepacia complex</taxon>
    </lineage>
</organism>
<dbReference type="RefSeq" id="WP_105767703.1">
    <property type="nucleotide sequence ID" value="NZ_JAHPLP010000033.1"/>
</dbReference>
<reference evidence="1 2" key="1">
    <citation type="submission" date="2018-03" db="EMBL/GenBank/DDBJ databases">
        <authorList>
            <person name="Nguyen K."/>
            <person name="Fouts D."/>
            <person name="Sutton G."/>
        </authorList>
    </citation>
    <scope>NUCLEOTIDE SEQUENCE [LARGE SCALE GENOMIC DNA]</scope>
    <source>
        <strain evidence="1 2">AU17135</strain>
    </source>
</reference>
<dbReference type="EMBL" id="PVFZ01000008">
    <property type="protein sequence ID" value="PRF27781.1"/>
    <property type="molecule type" value="Genomic_DNA"/>
</dbReference>